<keyword evidence="2" id="KW-1185">Reference proteome</keyword>
<gene>
    <name evidence="1" type="ORF">Amon02_000527800</name>
</gene>
<comment type="caution">
    <text evidence="1">The sequence shown here is derived from an EMBL/GenBank/DDBJ whole genome shotgun (WGS) entry which is preliminary data.</text>
</comment>
<dbReference type="Proteomes" id="UP001165064">
    <property type="component" value="Unassembled WGS sequence"/>
</dbReference>
<reference evidence="1" key="1">
    <citation type="submission" date="2023-04" db="EMBL/GenBank/DDBJ databases">
        <title>Ambrosiozyma monospora NBRC 10751.</title>
        <authorList>
            <person name="Ichikawa N."/>
            <person name="Sato H."/>
            <person name="Tonouchi N."/>
        </authorList>
    </citation>
    <scope>NUCLEOTIDE SEQUENCE</scope>
    <source>
        <strain evidence="1">NBRC 10751</strain>
    </source>
</reference>
<dbReference type="EMBL" id="BSXS01003847">
    <property type="protein sequence ID" value="GME82043.1"/>
    <property type="molecule type" value="Genomic_DNA"/>
</dbReference>
<name>A0ACB5T6D1_AMBMO</name>
<proteinExistence type="predicted"/>
<accession>A0ACB5T6D1</accession>
<evidence type="ECO:0000313" key="2">
    <source>
        <dbReference type="Proteomes" id="UP001165064"/>
    </source>
</evidence>
<protein>
    <submittedName>
        <fullName evidence="1">Unnamed protein product</fullName>
    </submittedName>
</protein>
<sequence length="208" mass="24292">MSTCTPANIIIELISKLILLPVPLTKTFDHVIIQELGLNVNHLDKGSLHNDISATYKETRFGKVFRRCRYIMTPTGFIVRELALLGISFIPFIGPFLVILLKASRTGFMKHYRYFQLKGYSRTDVYFMWKTKKHQYFVFGMVVVLLEMIPFLNILFYFTNTTGAALWAVHMEERYALSVRSQIEYHDQLIKKLSQANKVEEKSFKEHI</sequence>
<organism evidence="1 2">
    <name type="scientific">Ambrosiozyma monospora</name>
    <name type="common">Yeast</name>
    <name type="synonym">Endomycopsis monosporus</name>
    <dbReference type="NCBI Taxonomy" id="43982"/>
    <lineage>
        <taxon>Eukaryota</taxon>
        <taxon>Fungi</taxon>
        <taxon>Dikarya</taxon>
        <taxon>Ascomycota</taxon>
        <taxon>Saccharomycotina</taxon>
        <taxon>Pichiomycetes</taxon>
        <taxon>Pichiales</taxon>
        <taxon>Pichiaceae</taxon>
        <taxon>Ambrosiozyma</taxon>
    </lineage>
</organism>
<evidence type="ECO:0000313" key="1">
    <source>
        <dbReference type="EMBL" id="GME82043.1"/>
    </source>
</evidence>